<evidence type="ECO:0000256" key="1">
    <source>
        <dbReference type="SAM" id="SignalP"/>
    </source>
</evidence>
<keyword evidence="1" id="KW-0732">Signal</keyword>
<accession>A0ABY4C846</accession>
<evidence type="ECO:0000313" key="3">
    <source>
        <dbReference type="Proteomes" id="UP000830116"/>
    </source>
</evidence>
<dbReference type="Proteomes" id="UP000830116">
    <property type="component" value="Chromosome"/>
</dbReference>
<name>A0ABY4C846_9BACT</name>
<keyword evidence="3" id="KW-1185">Reference proteome</keyword>
<sequence>MTKMLTLTMTLFLSFGAYAQVPQHVELCELEIWDEREAAFAQEDLLNIKQEANPSAIFAKLVEQHFATQYEQTLPYAEIRQQFLDGGDNDYNDLYIHRLTHKASGKVYLEVKSYPGDNPYGAIYTADGYKMLATNSDSSIDLITKNGTFSCYEINKDKYE</sequence>
<reference evidence="2" key="1">
    <citation type="submission" date="2022-03" db="EMBL/GenBank/DDBJ databases">
        <title>Genome Identification and Characterization of new species Bdellovibrio reynosense LBG001 sp. nov. from a Mexico soil sample.</title>
        <authorList>
            <person name="Camilli A."/>
            <person name="Ajao Y."/>
            <person name="Guo X."/>
        </authorList>
    </citation>
    <scope>NUCLEOTIDE SEQUENCE</scope>
    <source>
        <strain evidence="2">LBG001</strain>
    </source>
</reference>
<evidence type="ECO:0000313" key="2">
    <source>
        <dbReference type="EMBL" id="UOF01161.1"/>
    </source>
</evidence>
<feature type="signal peptide" evidence="1">
    <location>
        <begin position="1"/>
        <end position="19"/>
    </location>
</feature>
<gene>
    <name evidence="2" type="ORF">MNR06_15790</name>
</gene>
<proteinExistence type="predicted"/>
<dbReference type="RefSeq" id="WP_243537507.1">
    <property type="nucleotide sequence ID" value="NZ_CP093442.1"/>
</dbReference>
<protein>
    <submittedName>
        <fullName evidence="2">Uncharacterized protein</fullName>
    </submittedName>
</protein>
<feature type="chain" id="PRO_5045621585" evidence="1">
    <location>
        <begin position="20"/>
        <end position="160"/>
    </location>
</feature>
<organism evidence="2 3">
    <name type="scientific">Bdellovibrio reynosensis</name>
    <dbReference type="NCBI Taxonomy" id="2835041"/>
    <lineage>
        <taxon>Bacteria</taxon>
        <taxon>Pseudomonadati</taxon>
        <taxon>Bdellovibrionota</taxon>
        <taxon>Bdellovibrionia</taxon>
        <taxon>Bdellovibrionales</taxon>
        <taxon>Pseudobdellovibrionaceae</taxon>
        <taxon>Bdellovibrio</taxon>
    </lineage>
</organism>
<dbReference type="EMBL" id="CP093442">
    <property type="protein sequence ID" value="UOF01161.1"/>
    <property type="molecule type" value="Genomic_DNA"/>
</dbReference>